<gene>
    <name evidence="1" type="ORF">HZZ13_13595</name>
</gene>
<keyword evidence="2" id="KW-1185">Reference proteome</keyword>
<protein>
    <recommendedName>
        <fullName evidence="3">Transposase</fullName>
    </recommendedName>
</protein>
<reference evidence="1 2" key="1">
    <citation type="submission" date="2020-07" db="EMBL/GenBank/DDBJ databases">
        <title>Bradyrhizobium diversity isolated from nodules of indigenous legumes of Western Australia.</title>
        <authorList>
            <person name="Klepa M.S."/>
        </authorList>
    </citation>
    <scope>NUCLEOTIDE SEQUENCE [LARGE SCALE GENOMIC DNA]</scope>
    <source>
        <strain evidence="1 2">CNPSo 4010</strain>
    </source>
</reference>
<name>A0ABS0PPB4_9BRAD</name>
<sequence>MRPQFFGMMWHIEIVEEQQEFPLMHPASRLARAKSQFLRVRQMLPAKSS</sequence>
<dbReference type="Proteomes" id="UP000807370">
    <property type="component" value="Unassembled WGS sequence"/>
</dbReference>
<evidence type="ECO:0000313" key="1">
    <source>
        <dbReference type="EMBL" id="MBH5398816.1"/>
    </source>
</evidence>
<proteinExistence type="predicted"/>
<dbReference type="EMBL" id="JACCHP010000007">
    <property type="protein sequence ID" value="MBH5398816.1"/>
    <property type="molecule type" value="Genomic_DNA"/>
</dbReference>
<evidence type="ECO:0000313" key="2">
    <source>
        <dbReference type="Proteomes" id="UP000807370"/>
    </source>
</evidence>
<evidence type="ECO:0008006" key="3">
    <source>
        <dbReference type="Google" id="ProtNLM"/>
    </source>
</evidence>
<organism evidence="1 2">
    <name type="scientific">Bradyrhizobium agreste</name>
    <dbReference type="NCBI Taxonomy" id="2751811"/>
    <lineage>
        <taxon>Bacteria</taxon>
        <taxon>Pseudomonadati</taxon>
        <taxon>Pseudomonadota</taxon>
        <taxon>Alphaproteobacteria</taxon>
        <taxon>Hyphomicrobiales</taxon>
        <taxon>Nitrobacteraceae</taxon>
        <taxon>Bradyrhizobium</taxon>
    </lineage>
</organism>
<accession>A0ABS0PPB4</accession>
<comment type="caution">
    <text evidence="1">The sequence shown here is derived from an EMBL/GenBank/DDBJ whole genome shotgun (WGS) entry which is preliminary data.</text>
</comment>